<dbReference type="PANTHER" id="PTHR10629">
    <property type="entry name" value="CYTOSINE-SPECIFIC METHYLTRANSFERASE"/>
    <property type="match status" value="1"/>
</dbReference>
<dbReference type="GO" id="GO:0032259">
    <property type="term" value="P:methylation"/>
    <property type="evidence" value="ECO:0007669"/>
    <property type="project" value="UniProtKB-KW"/>
</dbReference>
<proteinExistence type="predicted"/>
<dbReference type="InterPro" id="IPR050390">
    <property type="entry name" value="C5-Methyltransferase"/>
</dbReference>
<keyword evidence="3" id="KW-0808">Transferase</keyword>
<organism evidence="5">
    <name type="scientific">marine metagenome</name>
    <dbReference type="NCBI Taxonomy" id="408172"/>
    <lineage>
        <taxon>unclassified sequences</taxon>
        <taxon>metagenomes</taxon>
        <taxon>ecological metagenomes</taxon>
    </lineage>
</organism>
<reference evidence="5" key="1">
    <citation type="submission" date="2018-05" db="EMBL/GenBank/DDBJ databases">
        <authorList>
            <person name="Lanie J.A."/>
            <person name="Ng W.-L."/>
            <person name="Kazmierczak K.M."/>
            <person name="Andrzejewski T.M."/>
            <person name="Davidsen T.M."/>
            <person name="Wayne K.J."/>
            <person name="Tettelin H."/>
            <person name="Glass J.I."/>
            <person name="Rusch D."/>
            <person name="Podicherti R."/>
            <person name="Tsui H.-C.T."/>
            <person name="Winkler M.E."/>
        </authorList>
    </citation>
    <scope>NUCLEOTIDE SEQUENCE</scope>
</reference>
<dbReference type="InterPro" id="IPR001525">
    <property type="entry name" value="C5_MeTfrase"/>
</dbReference>
<dbReference type="GO" id="GO:0003886">
    <property type="term" value="F:DNA (cytosine-5-)-methyltransferase activity"/>
    <property type="evidence" value="ECO:0007669"/>
    <property type="project" value="UniProtKB-EC"/>
</dbReference>
<dbReference type="GO" id="GO:0003677">
    <property type="term" value="F:DNA binding"/>
    <property type="evidence" value="ECO:0007669"/>
    <property type="project" value="TreeGrafter"/>
</dbReference>
<name>A0A381ZKZ3_9ZZZZ</name>
<evidence type="ECO:0000256" key="2">
    <source>
        <dbReference type="ARBA" id="ARBA00022603"/>
    </source>
</evidence>
<accession>A0A381ZKZ3</accession>
<evidence type="ECO:0000256" key="1">
    <source>
        <dbReference type="ARBA" id="ARBA00011975"/>
    </source>
</evidence>
<dbReference type="PROSITE" id="PS51679">
    <property type="entry name" value="SAM_MT_C5"/>
    <property type="match status" value="1"/>
</dbReference>
<dbReference type="EC" id="2.1.1.37" evidence="1"/>
<dbReference type="Gene3D" id="3.40.50.150">
    <property type="entry name" value="Vaccinia Virus protein VP39"/>
    <property type="match status" value="1"/>
</dbReference>
<dbReference type="Pfam" id="PF00145">
    <property type="entry name" value="DNA_methylase"/>
    <property type="match status" value="1"/>
</dbReference>
<evidence type="ECO:0000256" key="3">
    <source>
        <dbReference type="ARBA" id="ARBA00022679"/>
    </source>
</evidence>
<dbReference type="InterPro" id="IPR029063">
    <property type="entry name" value="SAM-dependent_MTases_sf"/>
</dbReference>
<protein>
    <recommendedName>
        <fullName evidence="1">DNA (cytosine-5-)-methyltransferase</fullName>
        <ecNumber evidence="1">2.1.1.37</ecNumber>
    </recommendedName>
</protein>
<evidence type="ECO:0000256" key="4">
    <source>
        <dbReference type="ARBA" id="ARBA00022691"/>
    </source>
</evidence>
<dbReference type="Gene3D" id="3.90.120.10">
    <property type="entry name" value="DNA Methylase, subunit A, domain 2"/>
    <property type="match status" value="1"/>
</dbReference>
<gene>
    <name evidence="5" type="ORF">METZ01_LOCUS142820</name>
</gene>
<dbReference type="PANTHER" id="PTHR10629:SF52">
    <property type="entry name" value="DNA (CYTOSINE-5)-METHYLTRANSFERASE 1"/>
    <property type="match status" value="1"/>
</dbReference>
<dbReference type="PRINTS" id="PR00105">
    <property type="entry name" value="C5METTRFRASE"/>
</dbReference>
<keyword evidence="2" id="KW-0489">Methyltransferase</keyword>
<dbReference type="GO" id="GO:0044027">
    <property type="term" value="P:negative regulation of gene expression via chromosomal CpG island methylation"/>
    <property type="evidence" value="ECO:0007669"/>
    <property type="project" value="TreeGrafter"/>
</dbReference>
<dbReference type="AlphaFoldDB" id="A0A381ZKZ3"/>
<dbReference type="NCBIfam" id="TIGR00675">
    <property type="entry name" value="dcm"/>
    <property type="match status" value="1"/>
</dbReference>
<evidence type="ECO:0000313" key="5">
    <source>
        <dbReference type="EMBL" id="SVA89966.1"/>
    </source>
</evidence>
<dbReference type="GO" id="GO:0005634">
    <property type="term" value="C:nucleus"/>
    <property type="evidence" value="ECO:0007669"/>
    <property type="project" value="TreeGrafter"/>
</dbReference>
<dbReference type="SUPFAM" id="SSF53335">
    <property type="entry name" value="S-adenosyl-L-methionine-dependent methyltransferases"/>
    <property type="match status" value="1"/>
</dbReference>
<sequence length="355" mass="40378">MMTEHEFEFVGYCENDKYPLQGYQAMFPTMGEYDMGDIKAITRTEDDVFSHDFLKPHSGRTKRIKSRVPDHDILFAGFECQAFSSMGKEMGVLDTLGRGDFIFDLVEILRVKKPMWFVLENVRGFYTHNSGFLRRAVCEHLRSPTLGYEVECWLLDAKEFGVPQTRRRTFIVGRRRGVSTRAITPPVGSPPEGYESGVHAILEREVDDAYYLSDTIKPTILSDGTGGWNSPAEIDQFIARPLCKTMHKMHRASQDNYYSDSFVNGSWSEEEGRIIEANEGGDRMRRITPREAFRIQTFQEPLIERLLSAGLSDTRLYMAAGNAVPPKLVAAVLGSLLEDMPEEWVEEPRAATIVH</sequence>
<dbReference type="EMBL" id="UINC01021750">
    <property type="protein sequence ID" value="SVA89966.1"/>
    <property type="molecule type" value="Genomic_DNA"/>
</dbReference>
<keyword evidence="4" id="KW-0949">S-adenosyl-L-methionine</keyword>